<feature type="signal peptide" evidence="2">
    <location>
        <begin position="1"/>
        <end position="20"/>
    </location>
</feature>
<dbReference type="InterPro" id="IPR027385">
    <property type="entry name" value="Beta-barrel_OMP"/>
</dbReference>
<feature type="domain" description="Outer membrane protein beta-barrel" evidence="3">
    <location>
        <begin position="7"/>
        <end position="234"/>
    </location>
</feature>
<feature type="chain" id="PRO_5017581394" evidence="2">
    <location>
        <begin position="21"/>
        <end position="234"/>
    </location>
</feature>
<dbReference type="Pfam" id="PF13505">
    <property type="entry name" value="OMP_b-brl"/>
    <property type="match status" value="1"/>
</dbReference>
<evidence type="ECO:0000313" key="4">
    <source>
        <dbReference type="EMBL" id="RGN40226.1"/>
    </source>
</evidence>
<name>A0A3E5BRH2_9BACE</name>
<reference evidence="4 5" key="1">
    <citation type="submission" date="2018-08" db="EMBL/GenBank/DDBJ databases">
        <title>A genome reference for cultivated species of the human gut microbiota.</title>
        <authorList>
            <person name="Zou Y."/>
            <person name="Xue W."/>
            <person name="Luo G."/>
        </authorList>
    </citation>
    <scope>NUCLEOTIDE SEQUENCE [LARGE SCALE GENOMIC DNA]</scope>
    <source>
        <strain evidence="4 5">OM05-15BH</strain>
    </source>
</reference>
<comment type="caution">
    <text evidence="4">The sequence shown here is derived from an EMBL/GenBank/DDBJ whole genome shotgun (WGS) entry which is preliminary data.</text>
</comment>
<accession>A0A3E5BRH2</accession>
<evidence type="ECO:0000259" key="3">
    <source>
        <dbReference type="Pfam" id="PF13505"/>
    </source>
</evidence>
<gene>
    <name evidence="4" type="ORF">DXB65_00860</name>
</gene>
<dbReference type="SUPFAM" id="SSF103515">
    <property type="entry name" value="Autotransporter"/>
    <property type="match status" value="1"/>
</dbReference>
<sequence>MKRIVTFVLVTLCLSLQVSAQVKIGVDAGMNLTHFKSHYSREAQKVGGMGAGFQIGVTVDYEFKRHWMLMSGASFMQTQSNMELSDGMFPHFPDTKIKLNHIVIPLKVGYNIQISKKLSLIPSVGIYGSYNFSAGKCPLDLKPSSDGKGNIERAKWNPMKGYSYEVPIINAPGYYSNIELGALRHWTYGGVAGLKAVVNGHYTVSFQYYESIKEIQSQCDMRDYGYQLSVGYTF</sequence>
<dbReference type="AlphaFoldDB" id="A0A3E5BRH2"/>
<evidence type="ECO:0000313" key="5">
    <source>
        <dbReference type="Proteomes" id="UP000260983"/>
    </source>
</evidence>
<evidence type="ECO:0000256" key="2">
    <source>
        <dbReference type="SAM" id="SignalP"/>
    </source>
</evidence>
<proteinExistence type="predicted"/>
<dbReference type="RefSeq" id="WP_117723031.1">
    <property type="nucleotide sequence ID" value="NZ_QSUL01000001.1"/>
</dbReference>
<evidence type="ECO:0000256" key="1">
    <source>
        <dbReference type="ARBA" id="ARBA00022729"/>
    </source>
</evidence>
<keyword evidence="1 2" id="KW-0732">Signal</keyword>
<protein>
    <submittedName>
        <fullName evidence="4">PorT family protein</fullName>
    </submittedName>
</protein>
<dbReference type="InterPro" id="IPR036709">
    <property type="entry name" value="Autotransporte_beta_dom_sf"/>
</dbReference>
<dbReference type="Proteomes" id="UP000260983">
    <property type="component" value="Unassembled WGS sequence"/>
</dbReference>
<organism evidence="4 5">
    <name type="scientific">Bacteroides oleiciplenus</name>
    <dbReference type="NCBI Taxonomy" id="626931"/>
    <lineage>
        <taxon>Bacteria</taxon>
        <taxon>Pseudomonadati</taxon>
        <taxon>Bacteroidota</taxon>
        <taxon>Bacteroidia</taxon>
        <taxon>Bacteroidales</taxon>
        <taxon>Bacteroidaceae</taxon>
        <taxon>Bacteroides</taxon>
    </lineage>
</organism>
<dbReference type="EMBL" id="QSUL01000001">
    <property type="protein sequence ID" value="RGN40226.1"/>
    <property type="molecule type" value="Genomic_DNA"/>
</dbReference>